<protein>
    <recommendedName>
        <fullName evidence="2">HTH cro/C1-type domain-containing protein</fullName>
    </recommendedName>
</protein>
<gene>
    <name evidence="3" type="ORF">KTA_13320</name>
</gene>
<name>A0A455SXI4_9CHLR</name>
<dbReference type="SMART" id="SM00530">
    <property type="entry name" value="HTH_XRE"/>
    <property type="match status" value="1"/>
</dbReference>
<dbReference type="InterPro" id="IPR010982">
    <property type="entry name" value="Lambda_DNA-bd_dom_sf"/>
</dbReference>
<sequence>MYRLRVKEVLREKGVTQTWLARHTTLTEAMVRRLVRDPSYLPSIATMAKVAKALQVHIDDLIEEIPDPPPFAPRSLEPSNSLPERPTQTRRVRSSAAIPATD</sequence>
<dbReference type="Gene3D" id="1.10.260.40">
    <property type="entry name" value="lambda repressor-like DNA-binding domains"/>
    <property type="match status" value="1"/>
</dbReference>
<dbReference type="Pfam" id="PF13443">
    <property type="entry name" value="HTH_26"/>
    <property type="match status" value="1"/>
</dbReference>
<organism evidence="3">
    <name type="scientific">Thermogemmatispora argillosa</name>
    <dbReference type="NCBI Taxonomy" id="2045280"/>
    <lineage>
        <taxon>Bacteria</taxon>
        <taxon>Bacillati</taxon>
        <taxon>Chloroflexota</taxon>
        <taxon>Ktedonobacteria</taxon>
        <taxon>Thermogemmatisporales</taxon>
        <taxon>Thermogemmatisporaceae</taxon>
        <taxon>Thermogemmatispora</taxon>
    </lineage>
</organism>
<dbReference type="InterPro" id="IPR001387">
    <property type="entry name" value="Cro/C1-type_HTH"/>
</dbReference>
<feature type="domain" description="HTH cro/C1-type" evidence="2">
    <location>
        <begin position="6"/>
        <end position="61"/>
    </location>
</feature>
<dbReference type="SUPFAM" id="SSF47413">
    <property type="entry name" value="lambda repressor-like DNA-binding domains"/>
    <property type="match status" value="1"/>
</dbReference>
<dbReference type="GO" id="GO:0003677">
    <property type="term" value="F:DNA binding"/>
    <property type="evidence" value="ECO:0007669"/>
    <property type="project" value="InterPro"/>
</dbReference>
<dbReference type="PROSITE" id="PS50943">
    <property type="entry name" value="HTH_CROC1"/>
    <property type="match status" value="1"/>
</dbReference>
<accession>A0A455SXI4</accession>
<dbReference type="CDD" id="cd00093">
    <property type="entry name" value="HTH_XRE"/>
    <property type="match status" value="1"/>
</dbReference>
<dbReference type="EMBL" id="AP019377">
    <property type="protein sequence ID" value="BBH93133.1"/>
    <property type="molecule type" value="Genomic_DNA"/>
</dbReference>
<evidence type="ECO:0000256" key="1">
    <source>
        <dbReference type="SAM" id="MobiDB-lite"/>
    </source>
</evidence>
<evidence type="ECO:0000259" key="2">
    <source>
        <dbReference type="PROSITE" id="PS50943"/>
    </source>
</evidence>
<evidence type="ECO:0000313" key="3">
    <source>
        <dbReference type="EMBL" id="BBH93133.1"/>
    </source>
</evidence>
<dbReference type="AlphaFoldDB" id="A0A455SXI4"/>
<feature type="region of interest" description="Disordered" evidence="1">
    <location>
        <begin position="66"/>
        <end position="102"/>
    </location>
</feature>
<proteinExistence type="predicted"/>
<reference evidence="3" key="1">
    <citation type="submission" date="2018-12" db="EMBL/GenBank/DDBJ databases">
        <title>Novel natural products biosynthetic potential of the class Ktedonobacteria.</title>
        <authorList>
            <person name="Zheng Y."/>
            <person name="Saitou A."/>
            <person name="Wang C.M."/>
            <person name="Toyoda A."/>
            <person name="Minakuchi Y."/>
            <person name="Sekiguchi Y."/>
            <person name="Ueda K."/>
            <person name="Takano H."/>
            <person name="Sakai Y."/>
            <person name="Yokota A."/>
            <person name="Yabe S."/>
        </authorList>
    </citation>
    <scope>NUCLEOTIDE SEQUENCE</scope>
    <source>
        <strain evidence="3">A3-2</strain>
    </source>
</reference>